<protein>
    <recommendedName>
        <fullName evidence="1">Antitoxin VbhA domain-containing protein</fullName>
    </recommendedName>
</protein>
<name>A0A857LRE5_9ACTN</name>
<evidence type="ECO:0000259" key="1">
    <source>
        <dbReference type="Pfam" id="PF18495"/>
    </source>
</evidence>
<accession>A0A857LRE5</accession>
<dbReference type="EMBL" id="CP045810">
    <property type="protein sequence ID" value="QHN40805.1"/>
    <property type="molecule type" value="Genomic_DNA"/>
</dbReference>
<gene>
    <name evidence="2" type="ORF">GII30_18065</name>
</gene>
<evidence type="ECO:0000313" key="2">
    <source>
        <dbReference type="EMBL" id="QHN40805.1"/>
    </source>
</evidence>
<organism evidence="2">
    <name type="scientific">Gordonia amarae</name>
    <dbReference type="NCBI Taxonomy" id="36821"/>
    <lineage>
        <taxon>Bacteria</taxon>
        <taxon>Bacillati</taxon>
        <taxon>Actinomycetota</taxon>
        <taxon>Actinomycetes</taxon>
        <taxon>Mycobacteriales</taxon>
        <taxon>Gordoniaceae</taxon>
        <taxon>Gordonia</taxon>
    </lineage>
</organism>
<reference evidence="2" key="1">
    <citation type="journal article" date="2021" name="Nat. Microbiol.">
        <title>Cocultivation of an ultrasmall environmental parasitic bacterium with lytic ability against bacteria associated with wastewater foams.</title>
        <authorList>
            <person name="Batinovic S."/>
            <person name="Rose J.J.A."/>
            <person name="Ratcliffe J."/>
            <person name="Seviour R.J."/>
            <person name="Petrovski S."/>
        </authorList>
    </citation>
    <scope>NUCLEOTIDE SEQUENCE</scope>
    <source>
        <strain evidence="2">CON44</strain>
    </source>
</reference>
<dbReference type="AlphaFoldDB" id="A0A857LRE5"/>
<dbReference type="Pfam" id="PF18495">
    <property type="entry name" value="VbhA"/>
    <property type="match status" value="1"/>
</dbReference>
<dbReference type="RefSeq" id="WP_005193592.1">
    <property type="nucleotide sequence ID" value="NZ_CP045804.1"/>
</dbReference>
<dbReference type="InterPro" id="IPR041535">
    <property type="entry name" value="VbhA"/>
</dbReference>
<feature type="domain" description="Antitoxin VbhA" evidence="1">
    <location>
        <begin position="23"/>
        <end position="66"/>
    </location>
</feature>
<sequence length="67" mass="7421">MTDHRPELRFSAALTPLTARQKADLIGTLGSAMHEGLDPDDEFVATMVALRLGDLSRDELLATWRRA</sequence>
<proteinExistence type="predicted"/>